<dbReference type="GeneID" id="108021595"/>
<accession>A0AB39ZYY5</accession>
<dbReference type="AlphaFoldDB" id="A0AB39ZYY5"/>
<gene>
    <name evidence="2" type="primary">c(2)M</name>
</gene>
<proteinExistence type="predicted"/>
<sequence>MAIPKLDLDLFEGNILDSCWKVGGRGRKSHSSAFAQFDRNEIAAVDIVACCKQITNLIEENSFRARRSNLLATRKKRNVSFKDLSRLAYGATNIYRCQVDILLGDTMLLMEQMKRTNMDLVVTTTKSVMVKESGIGTQRKRKRVITKKSKVTVSKRPRLQESELLNKSTQEYYENILSECQLWQTEYTQQVKEDLDESIEPTRSCTQSNSYHAITITEEIQIHEDQSHIMPSDGFGDGEDLDLTIFQELFPKGDQTRTLKRRSVTQDSTDILPDKMPRLDEMDVFQADNAIMTQIFPHNIEPADISQICCEPSVQYVLENFEEITYSKPKNPRKRKLIVDKRIEYTREQLAKQRLKYMNDYSSREVIVKKPSKQLKSPNELLCKLNNNLFCSAINNYIGINSSEDQMQDESENTLRTIFGSEFTETLSKKIFAQLAGKISSRNIDAYINQPIPLEMDDILLTPEPPSNVIGNDLPINNNNFYEHSILCQSNIFDTYSVMMDLLNIWRNSPEITGINANDFIKSFVDRIKASLAFLHLLYLIRGRFIEISKRANSLEMDQITLGKESAKLIENLTQGETF</sequence>
<keyword evidence="1" id="KW-1185">Reference proteome</keyword>
<evidence type="ECO:0000313" key="1">
    <source>
        <dbReference type="Proteomes" id="UP001652628"/>
    </source>
</evidence>
<name>A0AB39ZYY5_DROSZ</name>
<protein>
    <submittedName>
        <fullName evidence="2">Uncharacterized protein c(2)M</fullName>
    </submittedName>
</protein>
<evidence type="ECO:0000313" key="2">
    <source>
        <dbReference type="RefSeq" id="XP_016945876.3"/>
    </source>
</evidence>
<reference evidence="1" key="1">
    <citation type="submission" date="2025-05" db="UniProtKB">
        <authorList>
            <consortium name="RefSeq"/>
        </authorList>
    </citation>
    <scope>NUCLEOTIDE SEQUENCE [LARGE SCALE GENOMIC DNA]</scope>
</reference>
<organism evidence="1 2">
    <name type="scientific">Drosophila suzukii</name>
    <name type="common">Spotted-wing drosophila fruit fly</name>
    <dbReference type="NCBI Taxonomy" id="28584"/>
    <lineage>
        <taxon>Eukaryota</taxon>
        <taxon>Metazoa</taxon>
        <taxon>Ecdysozoa</taxon>
        <taxon>Arthropoda</taxon>
        <taxon>Hexapoda</taxon>
        <taxon>Insecta</taxon>
        <taxon>Pterygota</taxon>
        <taxon>Neoptera</taxon>
        <taxon>Endopterygota</taxon>
        <taxon>Diptera</taxon>
        <taxon>Brachycera</taxon>
        <taxon>Muscomorpha</taxon>
        <taxon>Ephydroidea</taxon>
        <taxon>Drosophilidae</taxon>
        <taxon>Drosophila</taxon>
        <taxon>Sophophora</taxon>
    </lineage>
</organism>
<dbReference type="RefSeq" id="XP_016945876.3">
    <property type="nucleotide sequence ID" value="XM_017090387.4"/>
</dbReference>
<reference evidence="2" key="2">
    <citation type="submission" date="2025-08" db="UniProtKB">
        <authorList>
            <consortium name="RefSeq"/>
        </authorList>
    </citation>
    <scope>IDENTIFICATION</scope>
</reference>
<dbReference type="Proteomes" id="UP001652628">
    <property type="component" value="Chromosome 2L"/>
</dbReference>